<dbReference type="EMBL" id="QKYT01000032">
    <property type="protein sequence ID" value="RIA97242.1"/>
    <property type="molecule type" value="Genomic_DNA"/>
</dbReference>
<name>A0A397TH37_9GLOM</name>
<sequence length="103" mass="11748">MLRNYVIEGVKVLNKARFRSSDEVISAVNKRYPEDQSKSSTSTDPVIDTKNEDVFNDIMWNTTSQGLFAISNCKHGYVEEIFRASIRQPVQPDPANFFGDRTD</sequence>
<gene>
    <name evidence="2" type="ORF">C1645_814318</name>
</gene>
<proteinExistence type="predicted"/>
<reference evidence="2 3" key="1">
    <citation type="submission" date="2018-06" db="EMBL/GenBank/DDBJ databases">
        <title>Comparative genomics reveals the genomic features of Rhizophagus irregularis, R. cerebriforme, R. diaphanum and Gigaspora rosea, and their symbiotic lifestyle signature.</title>
        <authorList>
            <person name="Morin E."/>
            <person name="San Clemente H."/>
            <person name="Chen E.C.H."/>
            <person name="De La Providencia I."/>
            <person name="Hainaut M."/>
            <person name="Kuo A."/>
            <person name="Kohler A."/>
            <person name="Murat C."/>
            <person name="Tang N."/>
            <person name="Roy S."/>
            <person name="Loubradou J."/>
            <person name="Henrissat B."/>
            <person name="Grigoriev I.V."/>
            <person name="Corradi N."/>
            <person name="Roux C."/>
            <person name="Martin F.M."/>
        </authorList>
    </citation>
    <scope>NUCLEOTIDE SEQUENCE [LARGE SCALE GENOMIC DNA]</scope>
    <source>
        <strain evidence="2 3">DAOM 227022</strain>
    </source>
</reference>
<evidence type="ECO:0000313" key="2">
    <source>
        <dbReference type="EMBL" id="RIA97242.1"/>
    </source>
</evidence>
<feature type="region of interest" description="Disordered" evidence="1">
    <location>
        <begin position="29"/>
        <end position="48"/>
    </location>
</feature>
<evidence type="ECO:0000313" key="3">
    <source>
        <dbReference type="Proteomes" id="UP000265703"/>
    </source>
</evidence>
<keyword evidence="3" id="KW-1185">Reference proteome</keyword>
<organism evidence="2 3">
    <name type="scientific">Glomus cerebriforme</name>
    <dbReference type="NCBI Taxonomy" id="658196"/>
    <lineage>
        <taxon>Eukaryota</taxon>
        <taxon>Fungi</taxon>
        <taxon>Fungi incertae sedis</taxon>
        <taxon>Mucoromycota</taxon>
        <taxon>Glomeromycotina</taxon>
        <taxon>Glomeromycetes</taxon>
        <taxon>Glomerales</taxon>
        <taxon>Glomeraceae</taxon>
        <taxon>Glomus</taxon>
    </lineage>
</organism>
<evidence type="ECO:0000256" key="1">
    <source>
        <dbReference type="SAM" id="MobiDB-lite"/>
    </source>
</evidence>
<accession>A0A397TH37</accession>
<protein>
    <submittedName>
        <fullName evidence="2">Uncharacterized protein</fullName>
    </submittedName>
</protein>
<comment type="caution">
    <text evidence="2">The sequence shown here is derived from an EMBL/GenBank/DDBJ whole genome shotgun (WGS) entry which is preliminary data.</text>
</comment>
<dbReference type="OrthoDB" id="2397732at2759"/>
<dbReference type="Proteomes" id="UP000265703">
    <property type="component" value="Unassembled WGS sequence"/>
</dbReference>
<dbReference type="AlphaFoldDB" id="A0A397TH37"/>